<dbReference type="OrthoDB" id="688325at2759"/>
<dbReference type="Proteomes" id="UP000195402">
    <property type="component" value="Unassembled WGS sequence"/>
</dbReference>
<evidence type="ECO:0000313" key="2">
    <source>
        <dbReference type="Proteomes" id="UP000195402"/>
    </source>
</evidence>
<accession>A0A200QX69</accession>
<name>A0A200QX69_MACCD</name>
<gene>
    <name evidence="1" type="ORF">BVC80_949g101</name>
</gene>
<sequence length="85" mass="9953">MMIIRKHKEDKWVVTRVVEDHNHNLVAPSKRHKLRSLRRISICQEQVLENIRLAGVKTNLMMNYLSLESGGSRNVDLLQKMQGIF</sequence>
<proteinExistence type="predicted"/>
<dbReference type="EMBL" id="MVGT01000924">
    <property type="protein sequence ID" value="OVA15084.1"/>
    <property type="molecule type" value="Genomic_DNA"/>
</dbReference>
<dbReference type="PANTHER" id="PTHR47718:SF7">
    <property type="entry name" value="PROTEIN FAR1-RELATED SEQUENCE"/>
    <property type="match status" value="1"/>
</dbReference>
<organism evidence="1 2">
    <name type="scientific">Macleaya cordata</name>
    <name type="common">Five-seeded plume-poppy</name>
    <name type="synonym">Bocconia cordata</name>
    <dbReference type="NCBI Taxonomy" id="56857"/>
    <lineage>
        <taxon>Eukaryota</taxon>
        <taxon>Viridiplantae</taxon>
        <taxon>Streptophyta</taxon>
        <taxon>Embryophyta</taxon>
        <taxon>Tracheophyta</taxon>
        <taxon>Spermatophyta</taxon>
        <taxon>Magnoliopsida</taxon>
        <taxon>Ranunculales</taxon>
        <taxon>Papaveraceae</taxon>
        <taxon>Papaveroideae</taxon>
        <taxon>Macleaya</taxon>
    </lineage>
</organism>
<reference evidence="1 2" key="1">
    <citation type="journal article" date="2017" name="Mol. Plant">
        <title>The Genome of Medicinal Plant Macleaya cordata Provides New Insights into Benzylisoquinoline Alkaloids Metabolism.</title>
        <authorList>
            <person name="Liu X."/>
            <person name="Liu Y."/>
            <person name="Huang P."/>
            <person name="Ma Y."/>
            <person name="Qing Z."/>
            <person name="Tang Q."/>
            <person name="Cao H."/>
            <person name="Cheng P."/>
            <person name="Zheng Y."/>
            <person name="Yuan Z."/>
            <person name="Zhou Y."/>
            <person name="Liu J."/>
            <person name="Tang Z."/>
            <person name="Zhuo Y."/>
            <person name="Zhang Y."/>
            <person name="Yu L."/>
            <person name="Huang J."/>
            <person name="Yang P."/>
            <person name="Peng Q."/>
            <person name="Zhang J."/>
            <person name="Jiang W."/>
            <person name="Zhang Z."/>
            <person name="Lin K."/>
            <person name="Ro D.K."/>
            <person name="Chen X."/>
            <person name="Xiong X."/>
            <person name="Shang Y."/>
            <person name="Huang S."/>
            <person name="Zeng J."/>
        </authorList>
    </citation>
    <scope>NUCLEOTIDE SEQUENCE [LARGE SCALE GENOMIC DNA]</scope>
    <source>
        <strain evidence="2">cv. BLH2017</strain>
        <tissue evidence="1">Root</tissue>
    </source>
</reference>
<protein>
    <submittedName>
        <fullName evidence="1">FAR1 DNA binding domain</fullName>
    </submittedName>
</protein>
<keyword evidence="2" id="KW-1185">Reference proteome</keyword>
<dbReference type="STRING" id="56857.A0A200QX69"/>
<dbReference type="InParanoid" id="A0A200QX69"/>
<comment type="caution">
    <text evidence="1">The sequence shown here is derived from an EMBL/GenBank/DDBJ whole genome shotgun (WGS) entry which is preliminary data.</text>
</comment>
<evidence type="ECO:0000313" key="1">
    <source>
        <dbReference type="EMBL" id="OVA15084.1"/>
    </source>
</evidence>
<dbReference type="AlphaFoldDB" id="A0A200QX69"/>
<dbReference type="PANTHER" id="PTHR47718">
    <property type="entry name" value="OS01G0519700 PROTEIN"/>
    <property type="match status" value="1"/>
</dbReference>